<sequence>MQNALVKASEHLHRGPDHEYANRLARRVMTLFDQGLRDEEIIALNAAHQERLIARIGALRHGVA</sequence>
<name>A0A2P7AMN1_9HYPH</name>
<keyword evidence="2" id="KW-1185">Reference proteome</keyword>
<accession>A0A2P7AMN1</accession>
<evidence type="ECO:0000313" key="2">
    <source>
        <dbReference type="Proteomes" id="UP000241158"/>
    </source>
</evidence>
<reference evidence="2" key="1">
    <citation type="submission" date="2017-11" db="EMBL/GenBank/DDBJ databases">
        <authorList>
            <person name="Kuznetsova I."/>
            <person name="Sazanova A."/>
            <person name="Chirak E."/>
            <person name="Safronova V."/>
            <person name="Willems A."/>
        </authorList>
    </citation>
    <scope>NUCLEOTIDE SEQUENCE [LARGE SCALE GENOMIC DNA]</scope>
    <source>
        <strain evidence="2">PEPV15</strain>
    </source>
</reference>
<dbReference type="Proteomes" id="UP000241158">
    <property type="component" value="Unassembled WGS sequence"/>
</dbReference>
<evidence type="ECO:0000313" key="1">
    <source>
        <dbReference type="EMBL" id="PSH55462.1"/>
    </source>
</evidence>
<dbReference type="AlphaFoldDB" id="A0A2P7AMN1"/>
<gene>
    <name evidence="1" type="ORF">CU100_22725</name>
</gene>
<proteinExistence type="predicted"/>
<comment type="caution">
    <text evidence="1">The sequence shown here is derived from an EMBL/GenBank/DDBJ whole genome shotgun (WGS) entry which is preliminary data.</text>
</comment>
<protein>
    <submittedName>
        <fullName evidence="1">Uncharacterized protein</fullName>
    </submittedName>
</protein>
<dbReference type="EMBL" id="PGGN01000005">
    <property type="protein sequence ID" value="PSH55462.1"/>
    <property type="molecule type" value="Genomic_DNA"/>
</dbReference>
<organism evidence="1 2">
    <name type="scientific">Phyllobacterium endophyticum</name>
    <dbReference type="NCBI Taxonomy" id="1149773"/>
    <lineage>
        <taxon>Bacteria</taxon>
        <taxon>Pseudomonadati</taxon>
        <taxon>Pseudomonadota</taxon>
        <taxon>Alphaproteobacteria</taxon>
        <taxon>Hyphomicrobiales</taxon>
        <taxon>Phyllobacteriaceae</taxon>
        <taxon>Phyllobacterium</taxon>
    </lineage>
</organism>